<dbReference type="Gene3D" id="3.20.20.80">
    <property type="entry name" value="Glycosidases"/>
    <property type="match status" value="1"/>
</dbReference>
<keyword evidence="2" id="KW-1185">Reference proteome</keyword>
<protein>
    <submittedName>
        <fullName evidence="1">Uncharacterized protein</fullName>
    </submittedName>
</protein>
<dbReference type="InterPro" id="IPR017853">
    <property type="entry name" value="GH"/>
</dbReference>
<organism evidence="1 2">
    <name type="scientific">Acanthamoeba castellanii (strain ATCC 30010 / Neff)</name>
    <dbReference type="NCBI Taxonomy" id="1257118"/>
    <lineage>
        <taxon>Eukaryota</taxon>
        <taxon>Amoebozoa</taxon>
        <taxon>Discosea</taxon>
        <taxon>Longamoebia</taxon>
        <taxon>Centramoebida</taxon>
        <taxon>Acanthamoebidae</taxon>
        <taxon>Acanthamoeba</taxon>
    </lineage>
</organism>
<evidence type="ECO:0000313" key="1">
    <source>
        <dbReference type="EMBL" id="ELR24386.1"/>
    </source>
</evidence>
<dbReference type="GeneID" id="14925412"/>
<sequence length="217" mass="24300">MIDTNGNFACSCDPTVPWQRPCNNNGTYSDCPWWDYHVKVLQKNNIWVMPCITLPPGYITTGLQKVMNSTDLQDQMIFRAVSIAVERNYAGYNIDWEGDTGEITSQELAVFLGRFRQALAQFDKKLSFDVALPSFKWNTTALAPSLDQFADMGTYGVSGQDLAEALRNNIPLASELVGAFGLMAKFGVVHLWVWPDGPTPDLTTLFWSLSAKFLERV</sequence>
<dbReference type="RefSeq" id="XP_004354480.1">
    <property type="nucleotide sequence ID" value="XM_004354427.1"/>
</dbReference>
<dbReference type="EMBL" id="KB007827">
    <property type="protein sequence ID" value="ELR24386.1"/>
    <property type="molecule type" value="Genomic_DNA"/>
</dbReference>
<dbReference type="KEGG" id="acan:ACA1_026830"/>
<dbReference type="SUPFAM" id="SSF51445">
    <property type="entry name" value="(Trans)glycosidases"/>
    <property type="match status" value="1"/>
</dbReference>
<name>L8HJ03_ACACF</name>
<dbReference type="Proteomes" id="UP000011083">
    <property type="component" value="Unassembled WGS sequence"/>
</dbReference>
<evidence type="ECO:0000313" key="2">
    <source>
        <dbReference type="Proteomes" id="UP000011083"/>
    </source>
</evidence>
<dbReference type="AlphaFoldDB" id="L8HJ03"/>
<gene>
    <name evidence="1" type="ORF">ACA1_026830</name>
</gene>
<dbReference type="VEuPathDB" id="AmoebaDB:ACA1_026830"/>
<proteinExistence type="predicted"/>
<accession>L8HJ03</accession>
<reference evidence="1 2" key="1">
    <citation type="journal article" date="2013" name="Genome Biol.">
        <title>Genome of Acanthamoeba castellanii highlights extensive lateral gene transfer and early evolution of tyrosine kinase signaling.</title>
        <authorList>
            <person name="Clarke M."/>
            <person name="Lohan A.J."/>
            <person name="Liu B."/>
            <person name="Lagkouvardos I."/>
            <person name="Roy S."/>
            <person name="Zafar N."/>
            <person name="Bertelli C."/>
            <person name="Schilde C."/>
            <person name="Kianianmomeni A."/>
            <person name="Burglin T.R."/>
            <person name="Frech C."/>
            <person name="Turcotte B."/>
            <person name="Kopec K.O."/>
            <person name="Synnott J.M."/>
            <person name="Choo C."/>
            <person name="Paponov I."/>
            <person name="Finkler A."/>
            <person name="Soon Heng Tan C."/>
            <person name="Hutchins A.P."/>
            <person name="Weinmeier T."/>
            <person name="Rattei T."/>
            <person name="Chu J.S."/>
            <person name="Gimenez G."/>
            <person name="Irimia M."/>
            <person name="Rigden D.J."/>
            <person name="Fitzpatrick D.A."/>
            <person name="Lorenzo-Morales J."/>
            <person name="Bateman A."/>
            <person name="Chiu C.H."/>
            <person name="Tang P."/>
            <person name="Hegemann P."/>
            <person name="Fromm H."/>
            <person name="Raoult D."/>
            <person name="Greub G."/>
            <person name="Miranda-Saavedra D."/>
            <person name="Chen N."/>
            <person name="Nash P."/>
            <person name="Ginger M.L."/>
            <person name="Horn M."/>
            <person name="Schaap P."/>
            <person name="Caler L."/>
            <person name="Loftus B."/>
        </authorList>
    </citation>
    <scope>NUCLEOTIDE SEQUENCE [LARGE SCALE GENOMIC DNA]</scope>
    <source>
        <strain evidence="1 2">Neff</strain>
    </source>
</reference>